<evidence type="ECO:0000259" key="3">
    <source>
        <dbReference type="PROSITE" id="PS50994"/>
    </source>
</evidence>
<dbReference type="InterPro" id="IPR050951">
    <property type="entry name" value="Retrovirus_Pol_polyprotein"/>
</dbReference>
<dbReference type="GeneTree" id="ENSGT00940000163772"/>
<dbReference type="InterPro" id="IPR036397">
    <property type="entry name" value="RNaseH_sf"/>
</dbReference>
<dbReference type="InterPro" id="IPR001584">
    <property type="entry name" value="Integrase_cat-core"/>
</dbReference>
<feature type="region of interest" description="Disordered" evidence="2">
    <location>
        <begin position="1"/>
        <end position="30"/>
    </location>
</feature>
<dbReference type="Gene3D" id="1.10.340.70">
    <property type="match status" value="1"/>
</dbReference>
<reference evidence="4" key="4">
    <citation type="submission" date="2025-09" db="UniProtKB">
        <authorList>
            <consortium name="Ensembl"/>
        </authorList>
    </citation>
    <scope>IDENTIFICATION</scope>
</reference>
<evidence type="ECO:0000256" key="1">
    <source>
        <dbReference type="ARBA" id="ARBA00039658"/>
    </source>
</evidence>
<evidence type="ECO:0000256" key="2">
    <source>
        <dbReference type="SAM" id="MobiDB-lite"/>
    </source>
</evidence>
<reference evidence="4 5" key="1">
    <citation type="submission" date="2018-05" db="EMBL/GenBank/DDBJ databases">
        <authorList>
            <person name="Datahose"/>
        </authorList>
    </citation>
    <scope>NUCLEOTIDE SEQUENCE</scope>
</reference>
<dbReference type="PANTHER" id="PTHR37984">
    <property type="entry name" value="PROTEIN CBG26694"/>
    <property type="match status" value="1"/>
</dbReference>
<dbReference type="PANTHER" id="PTHR37984:SF15">
    <property type="entry name" value="INTEGRASE CATALYTIC DOMAIN-CONTAINING PROTEIN"/>
    <property type="match status" value="1"/>
</dbReference>
<dbReference type="Pfam" id="PF00665">
    <property type="entry name" value="rve"/>
    <property type="match status" value="1"/>
</dbReference>
<feature type="domain" description="Integrase catalytic" evidence="3">
    <location>
        <begin position="144"/>
        <end position="303"/>
    </location>
</feature>
<accession>A0AAX7U5G9</accession>
<dbReference type="Ensembl" id="ENSACLT00000086123.1">
    <property type="protein sequence ID" value="ENSACLP00000064968.1"/>
    <property type="gene ID" value="ENSACLG00000040052.1"/>
</dbReference>
<reference evidence="5" key="2">
    <citation type="submission" date="2023-03" db="EMBL/GenBank/DDBJ databases">
        <authorList>
            <consortium name="Wellcome Sanger Institute Data Sharing"/>
        </authorList>
    </citation>
    <scope>NUCLEOTIDE SEQUENCE [LARGE SCALE GENOMIC DNA]</scope>
</reference>
<name>A0AAX7U5G9_ASTCA</name>
<dbReference type="Pfam" id="PF17921">
    <property type="entry name" value="Integrase_H2C2"/>
    <property type="match status" value="1"/>
</dbReference>
<dbReference type="PROSITE" id="PS50994">
    <property type="entry name" value="INTEGRASE"/>
    <property type="match status" value="1"/>
</dbReference>
<reference evidence="4" key="3">
    <citation type="submission" date="2025-08" db="UniProtKB">
        <authorList>
            <consortium name="Ensembl"/>
        </authorList>
    </citation>
    <scope>IDENTIFICATION</scope>
</reference>
<evidence type="ECO:0000313" key="5">
    <source>
        <dbReference type="Proteomes" id="UP000265100"/>
    </source>
</evidence>
<dbReference type="Gene3D" id="3.30.420.10">
    <property type="entry name" value="Ribonuclease H-like superfamily/Ribonuclease H"/>
    <property type="match status" value="1"/>
</dbReference>
<keyword evidence="5" id="KW-1185">Reference proteome</keyword>
<dbReference type="GO" id="GO:0015074">
    <property type="term" value="P:DNA integration"/>
    <property type="evidence" value="ECO:0007669"/>
    <property type="project" value="InterPro"/>
</dbReference>
<evidence type="ECO:0000313" key="4">
    <source>
        <dbReference type="Ensembl" id="ENSACLP00000064968.1"/>
    </source>
</evidence>
<dbReference type="InterPro" id="IPR041588">
    <property type="entry name" value="Integrase_H2C2"/>
</dbReference>
<organism evidence="4 5">
    <name type="scientific">Astatotilapia calliptera</name>
    <name type="common">Eastern happy</name>
    <name type="synonym">Chromis callipterus</name>
    <dbReference type="NCBI Taxonomy" id="8154"/>
    <lineage>
        <taxon>Eukaryota</taxon>
        <taxon>Metazoa</taxon>
        <taxon>Chordata</taxon>
        <taxon>Craniata</taxon>
        <taxon>Vertebrata</taxon>
        <taxon>Euteleostomi</taxon>
        <taxon>Actinopterygii</taxon>
        <taxon>Neopterygii</taxon>
        <taxon>Teleostei</taxon>
        <taxon>Neoteleostei</taxon>
        <taxon>Acanthomorphata</taxon>
        <taxon>Ovalentaria</taxon>
        <taxon>Cichlomorphae</taxon>
        <taxon>Cichliformes</taxon>
        <taxon>Cichlidae</taxon>
        <taxon>African cichlids</taxon>
        <taxon>Pseudocrenilabrinae</taxon>
        <taxon>Haplochromini</taxon>
        <taxon>Astatotilapia</taxon>
    </lineage>
</organism>
<dbReference type="InterPro" id="IPR012337">
    <property type="entry name" value="RNaseH-like_sf"/>
</dbReference>
<dbReference type="Proteomes" id="UP000265100">
    <property type="component" value="Chromosome 9"/>
</dbReference>
<dbReference type="AlphaFoldDB" id="A0AAX7U5G9"/>
<dbReference type="SUPFAM" id="SSF53098">
    <property type="entry name" value="Ribonuclease H-like"/>
    <property type="match status" value="1"/>
</dbReference>
<dbReference type="FunFam" id="3.30.420.10:FF:000032">
    <property type="entry name" value="Retrovirus-related Pol polyprotein from transposon 297-like Protein"/>
    <property type="match status" value="1"/>
</dbReference>
<dbReference type="GO" id="GO:0003676">
    <property type="term" value="F:nucleic acid binding"/>
    <property type="evidence" value="ECO:0007669"/>
    <property type="project" value="InterPro"/>
</dbReference>
<protein>
    <recommendedName>
        <fullName evidence="1">Gypsy retrotransposon integrase-like protein 1</fullName>
    </recommendedName>
</protein>
<sequence length="398" mass="44292">FSITYRPGSRNTKPDALSHQFAPVTDEDEKEKPILPPTCIVGALTWEIEKVVRDAQRQEPDPGRGPKGRLYVPATARSQVIHWAHTAKFSCHPGKNRTVSFLRRLFWWPSLVLDVQNYVAACPVCARNKTTNSPASGLLRPLPTPKRPWSHIALDFVTGLPPSAGNTSILTIIDRFSKAAHFIALPKLPSALETAQLLTQHVFRLHGIPQDIVSDRGPQFTSRVWKEFCAELGAQVSLSSGFHPQTNGQTERANQELEAMLRCVASSNQATWSEQLAWVEYAHNASTSSATGLSPFEASLGYQPPLLSISEGELAVPSVQHHLRRCRRVWRATRAALLRTAERNKALADRRRTPAPDYQVGQRVWLSSKHIPLWTESKKLAPRSLGPFAIQEVLNPVT</sequence>
<proteinExistence type="predicted"/>